<feature type="transmembrane region" description="Helical" evidence="1">
    <location>
        <begin position="80"/>
        <end position="105"/>
    </location>
</feature>
<accession>A0A2S4L099</accession>
<comment type="caution">
    <text evidence="2">The sequence shown here is derived from an EMBL/GenBank/DDBJ whole genome shotgun (WGS) entry which is preliminary data.</text>
</comment>
<gene>
    <name evidence="2" type="ORF">TPAR_03948</name>
</gene>
<dbReference type="EMBL" id="PKSG01000394">
    <property type="protein sequence ID" value="POR35854.1"/>
    <property type="molecule type" value="Genomic_DNA"/>
</dbReference>
<organism evidence="2 3">
    <name type="scientific">Tolypocladium paradoxum</name>
    <dbReference type="NCBI Taxonomy" id="94208"/>
    <lineage>
        <taxon>Eukaryota</taxon>
        <taxon>Fungi</taxon>
        <taxon>Dikarya</taxon>
        <taxon>Ascomycota</taxon>
        <taxon>Pezizomycotina</taxon>
        <taxon>Sordariomycetes</taxon>
        <taxon>Hypocreomycetidae</taxon>
        <taxon>Hypocreales</taxon>
        <taxon>Ophiocordycipitaceae</taxon>
        <taxon>Tolypocladium</taxon>
    </lineage>
</organism>
<keyword evidence="1" id="KW-0812">Transmembrane</keyword>
<evidence type="ECO:0000256" key="1">
    <source>
        <dbReference type="SAM" id="Phobius"/>
    </source>
</evidence>
<evidence type="ECO:0008006" key="4">
    <source>
        <dbReference type="Google" id="ProtNLM"/>
    </source>
</evidence>
<dbReference type="AlphaFoldDB" id="A0A2S4L099"/>
<keyword evidence="3" id="KW-1185">Reference proteome</keyword>
<feature type="transmembrane region" description="Helical" evidence="1">
    <location>
        <begin position="44"/>
        <end position="68"/>
    </location>
</feature>
<feature type="non-terminal residue" evidence="2">
    <location>
        <position position="123"/>
    </location>
</feature>
<reference evidence="2 3" key="1">
    <citation type="submission" date="2018-01" db="EMBL/GenBank/DDBJ databases">
        <title>Harnessing the power of phylogenomics to disentangle the directionality and signatures of interkingdom host jumping in the parasitic fungal genus Tolypocladium.</title>
        <authorList>
            <person name="Quandt C.A."/>
            <person name="Patterson W."/>
            <person name="Spatafora J.W."/>
        </authorList>
    </citation>
    <scope>NUCLEOTIDE SEQUENCE [LARGE SCALE GENOMIC DNA]</scope>
    <source>
        <strain evidence="2 3">NRBC 100945</strain>
    </source>
</reference>
<evidence type="ECO:0000313" key="3">
    <source>
        <dbReference type="Proteomes" id="UP000237481"/>
    </source>
</evidence>
<keyword evidence="1" id="KW-1133">Transmembrane helix</keyword>
<proteinExistence type="predicted"/>
<keyword evidence="1" id="KW-0472">Membrane</keyword>
<sequence length="123" mass="13234">MSPRKRQSVLFWWELVLRTLSIASLVIALGLMGYGSSRFDVHSIAGYVMACVLILYNIAFLLCLWGSLSPTSTGSPSRSAIASLGVGEIIATGLAILACMFTALFSVRPKKCGYYSCEDGAKD</sequence>
<name>A0A2S4L099_9HYPO</name>
<feature type="transmembrane region" description="Helical" evidence="1">
    <location>
        <begin position="12"/>
        <end position="32"/>
    </location>
</feature>
<protein>
    <recommendedName>
        <fullName evidence="4">MARVEL domain-containing protein</fullName>
    </recommendedName>
</protein>
<dbReference type="Proteomes" id="UP000237481">
    <property type="component" value="Unassembled WGS sequence"/>
</dbReference>
<evidence type="ECO:0000313" key="2">
    <source>
        <dbReference type="EMBL" id="POR35854.1"/>
    </source>
</evidence>